<name>A0A9Q1QME5_9CARY</name>
<evidence type="ECO:0000256" key="1">
    <source>
        <dbReference type="ARBA" id="ARBA00022723"/>
    </source>
</evidence>
<dbReference type="SUPFAM" id="SSF57903">
    <property type="entry name" value="FYVE/PHD zinc finger"/>
    <property type="match status" value="1"/>
</dbReference>
<evidence type="ECO:0000256" key="2">
    <source>
        <dbReference type="ARBA" id="ARBA00022771"/>
    </source>
</evidence>
<dbReference type="OrthoDB" id="429143at2759"/>
<evidence type="ECO:0000313" key="6">
    <source>
        <dbReference type="EMBL" id="KAJ8447164.1"/>
    </source>
</evidence>
<sequence length="570" mass="65593">MNGRRKLLLHEKVEVRQLEEGLGGSWHPGIVVGVSESCRKVRYDDLLSDTGKSKLIEAIPVTGAIEGLYQRPFVKANYRGRIRPRPPSPEHFDAKTSLSFGVCVDVLFKEAWWEGVIFDNNEGGEERCVFFPDEGDERKFQLTDIRVTLEWDEFSGNWRERGVWTLVSLAKEHKKEGHIFQLVKRIWSRLKVHYGFMKMISEWTCGAYCLWKEYFREIVCEITSRPRLKGLAPRINAVRKRGHRSKRSQGSHLKASVLTRSMHRRKERESLVVRTRRMCMSDAEDSMNLPDGQRRRSQLVVSHMYINTHISNTGEDGKRGQISGSVVVKDGYQTDSVLTRNPTTLENGTRISQNIHFRRKWQMVENKLTPRKLKRSKIYGHKLDRSANSGSKVIKKVGDHASLQVQDRQSVDKMKELMLRRQKKGGLNVRSILRRQRRVTFSARSIQKTRSPLRIKKMVPRKIEKGGNSKSKPVLQEEIEASMPLYKQDDPLGNHCEGSLPGTTSCQESQPEDNVNSTLKQKGKKSRCRDSVCFVCQYGGELVHCDHCMSSYHLTCIDLKVNVLLLIFCL</sequence>
<keyword evidence="1" id="KW-0479">Metal-binding</keyword>
<dbReference type="InterPro" id="IPR008395">
    <property type="entry name" value="Agenet-like_dom"/>
</dbReference>
<dbReference type="Proteomes" id="UP001153076">
    <property type="component" value="Unassembled WGS sequence"/>
</dbReference>
<dbReference type="InterPro" id="IPR011011">
    <property type="entry name" value="Znf_FYVE_PHD"/>
</dbReference>
<dbReference type="GO" id="GO:0008270">
    <property type="term" value="F:zinc ion binding"/>
    <property type="evidence" value="ECO:0007669"/>
    <property type="project" value="UniProtKB-KW"/>
</dbReference>
<evidence type="ECO:0000256" key="4">
    <source>
        <dbReference type="SAM" id="MobiDB-lite"/>
    </source>
</evidence>
<dbReference type="InterPro" id="IPR013083">
    <property type="entry name" value="Znf_RING/FYVE/PHD"/>
</dbReference>
<keyword evidence="2" id="KW-0863">Zinc-finger</keyword>
<evidence type="ECO:0000313" key="7">
    <source>
        <dbReference type="Proteomes" id="UP001153076"/>
    </source>
</evidence>
<evidence type="ECO:0000259" key="5">
    <source>
        <dbReference type="SMART" id="SM00743"/>
    </source>
</evidence>
<dbReference type="InterPro" id="IPR014002">
    <property type="entry name" value="Agenet_dom_plant"/>
</dbReference>
<comment type="caution">
    <text evidence="6">The sequence shown here is derived from an EMBL/GenBank/DDBJ whole genome shotgun (WGS) entry which is preliminary data.</text>
</comment>
<dbReference type="PANTHER" id="PTHR31917">
    <property type="entry name" value="AGENET DOMAIN-CONTAINING PROTEIN-RELATED"/>
    <property type="match status" value="1"/>
</dbReference>
<dbReference type="SMART" id="SM00743">
    <property type="entry name" value="Agenet"/>
    <property type="match status" value="2"/>
</dbReference>
<feature type="region of interest" description="Disordered" evidence="4">
    <location>
        <begin position="500"/>
        <end position="521"/>
    </location>
</feature>
<feature type="domain" description="Agenet" evidence="5">
    <location>
        <begin position="96"/>
        <end position="153"/>
    </location>
</feature>
<reference evidence="6" key="1">
    <citation type="submission" date="2022-04" db="EMBL/GenBank/DDBJ databases">
        <title>Carnegiea gigantea Genome sequencing and assembly v2.</title>
        <authorList>
            <person name="Copetti D."/>
            <person name="Sanderson M.J."/>
            <person name="Burquez A."/>
            <person name="Wojciechowski M.F."/>
        </authorList>
    </citation>
    <scope>NUCLEOTIDE SEQUENCE</scope>
    <source>
        <strain evidence="6">SGP5-SGP5p</strain>
        <tissue evidence="6">Aerial part</tissue>
    </source>
</reference>
<feature type="domain" description="Agenet" evidence="5">
    <location>
        <begin position="5"/>
        <end position="64"/>
    </location>
</feature>
<proteinExistence type="predicted"/>
<dbReference type="CDD" id="cd20405">
    <property type="entry name" value="Tudor_Agenet_AtDUF_rpt1_3"/>
    <property type="match status" value="1"/>
</dbReference>
<protein>
    <recommendedName>
        <fullName evidence="5">Agenet domain-containing protein</fullName>
    </recommendedName>
</protein>
<dbReference type="Pfam" id="PF05641">
    <property type="entry name" value="Agenet"/>
    <property type="match status" value="1"/>
</dbReference>
<evidence type="ECO:0000256" key="3">
    <source>
        <dbReference type="ARBA" id="ARBA00022833"/>
    </source>
</evidence>
<dbReference type="Gene3D" id="3.30.40.10">
    <property type="entry name" value="Zinc/RING finger domain, C3HC4 (zinc finger)"/>
    <property type="match status" value="1"/>
</dbReference>
<dbReference type="PANTHER" id="PTHR31917:SF147">
    <property type="entry name" value="AGENET DOMAIN-CONTAINING PROTEIN"/>
    <property type="match status" value="1"/>
</dbReference>
<keyword evidence="7" id="KW-1185">Reference proteome</keyword>
<organism evidence="6 7">
    <name type="scientific">Carnegiea gigantea</name>
    <dbReference type="NCBI Taxonomy" id="171969"/>
    <lineage>
        <taxon>Eukaryota</taxon>
        <taxon>Viridiplantae</taxon>
        <taxon>Streptophyta</taxon>
        <taxon>Embryophyta</taxon>
        <taxon>Tracheophyta</taxon>
        <taxon>Spermatophyta</taxon>
        <taxon>Magnoliopsida</taxon>
        <taxon>eudicotyledons</taxon>
        <taxon>Gunneridae</taxon>
        <taxon>Pentapetalae</taxon>
        <taxon>Caryophyllales</taxon>
        <taxon>Cactineae</taxon>
        <taxon>Cactaceae</taxon>
        <taxon>Cactoideae</taxon>
        <taxon>Echinocereeae</taxon>
        <taxon>Carnegiea</taxon>
    </lineage>
</organism>
<accession>A0A9Q1QME5</accession>
<feature type="compositionally biased region" description="Polar residues" evidence="4">
    <location>
        <begin position="501"/>
        <end position="520"/>
    </location>
</feature>
<gene>
    <name evidence="6" type="ORF">Cgig2_022893</name>
</gene>
<dbReference type="AlphaFoldDB" id="A0A9Q1QME5"/>
<keyword evidence="3" id="KW-0862">Zinc</keyword>
<dbReference type="EMBL" id="JAKOGI010000041">
    <property type="protein sequence ID" value="KAJ8447164.1"/>
    <property type="molecule type" value="Genomic_DNA"/>
</dbReference>